<protein>
    <submittedName>
        <fullName evidence="2">Sulfate transporter</fullName>
    </submittedName>
</protein>
<gene>
    <name evidence="2" type="ORF">AFM11_03480</name>
</gene>
<dbReference type="EMBL" id="LGTW01000002">
    <property type="protein sequence ID" value="KWX25352.1"/>
    <property type="molecule type" value="Genomic_DNA"/>
</dbReference>
<dbReference type="Gene3D" id="3.30.750.24">
    <property type="entry name" value="STAS domain"/>
    <property type="match status" value="1"/>
</dbReference>
<dbReference type="InterPro" id="IPR002645">
    <property type="entry name" value="STAS_dom"/>
</dbReference>
<comment type="caution">
    <text evidence="2">The sequence shown here is derived from an EMBL/GenBank/DDBJ whole genome shotgun (WGS) entry which is preliminary data.</text>
</comment>
<keyword evidence="3" id="KW-1185">Reference proteome</keyword>
<name>A0A132PTH5_9MYCO</name>
<evidence type="ECO:0000259" key="1">
    <source>
        <dbReference type="PROSITE" id="PS50801"/>
    </source>
</evidence>
<dbReference type="AlphaFoldDB" id="A0A132PTH5"/>
<organism evidence="2 3">
    <name type="scientific">Mycolicibacterium wolinskyi</name>
    <dbReference type="NCBI Taxonomy" id="59750"/>
    <lineage>
        <taxon>Bacteria</taxon>
        <taxon>Bacillati</taxon>
        <taxon>Actinomycetota</taxon>
        <taxon>Actinomycetes</taxon>
        <taxon>Mycobacteriales</taxon>
        <taxon>Mycobacteriaceae</taxon>
        <taxon>Mycolicibacterium</taxon>
    </lineage>
</organism>
<evidence type="ECO:0000313" key="2">
    <source>
        <dbReference type="EMBL" id="KWX25352.1"/>
    </source>
</evidence>
<dbReference type="InterPro" id="IPR036890">
    <property type="entry name" value="HATPase_C_sf"/>
</dbReference>
<dbReference type="PROSITE" id="PS50801">
    <property type="entry name" value="STAS"/>
    <property type="match status" value="1"/>
</dbReference>
<dbReference type="Gene3D" id="3.30.565.10">
    <property type="entry name" value="Histidine kinase-like ATPase, C-terminal domain"/>
    <property type="match status" value="1"/>
</dbReference>
<feature type="domain" description="STAS" evidence="1">
    <location>
        <begin position="1"/>
        <end position="109"/>
    </location>
</feature>
<dbReference type="STRING" id="59750.AWC31_21670"/>
<accession>A0A132PTH5</accession>
<dbReference type="SUPFAM" id="SSF52091">
    <property type="entry name" value="SpoIIaa-like"/>
    <property type="match status" value="1"/>
</dbReference>
<dbReference type="PATRIC" id="fig|59750.3.peg.2570"/>
<proteinExistence type="predicted"/>
<dbReference type="CDD" id="cd16936">
    <property type="entry name" value="HATPase_RsbW-like"/>
    <property type="match status" value="1"/>
</dbReference>
<dbReference type="PANTHER" id="PTHR35526:SF3">
    <property type="entry name" value="ANTI-SIGMA-F FACTOR RSBW"/>
    <property type="match status" value="1"/>
</dbReference>
<dbReference type="Proteomes" id="UP000070612">
    <property type="component" value="Unassembled WGS sequence"/>
</dbReference>
<dbReference type="PANTHER" id="PTHR35526">
    <property type="entry name" value="ANTI-SIGMA-F FACTOR RSBW-RELATED"/>
    <property type="match status" value="1"/>
</dbReference>
<reference evidence="2 3" key="1">
    <citation type="submission" date="2015-07" db="EMBL/GenBank/DDBJ databases">
        <title>A draft genome sequence of Mycobacterium wolinskyi.</title>
        <authorList>
            <person name="de Man T.J."/>
            <person name="Perry K.A."/>
            <person name="Coulliette A.D."/>
            <person name="Jensen B."/>
            <person name="Toney N.C."/>
            <person name="Limbago B.M."/>
            <person name="Noble-Wang J."/>
        </authorList>
    </citation>
    <scope>NUCLEOTIDE SEQUENCE [LARGE SCALE GENOMIC DNA]</scope>
    <source>
        <strain evidence="2 3">CDC_01</strain>
    </source>
</reference>
<dbReference type="RefSeq" id="WP_067844042.1">
    <property type="nucleotide sequence ID" value="NZ_LGTW01000002.1"/>
</dbReference>
<dbReference type="Pfam" id="PF01740">
    <property type="entry name" value="STAS"/>
    <property type="match status" value="1"/>
</dbReference>
<dbReference type="InterPro" id="IPR050267">
    <property type="entry name" value="Anti-sigma-factor_SerPK"/>
</dbReference>
<sequence>MSAHTLGSSSVLAFDGVLDDTTYLPLRDSVIECALSGPDAVIVDVTDLQVPVYSAWSVFTSARWHVSVWPDVPVTLACQDDRGRERIARTGITRHVPVYPTVESACAAYEGRGQPSQRADASLPAVHSSLHRARELVIEWLLTWWHPDLIPVASIIVDVLVENVLEHTQSAPHLVAESRGDTVAIAVEDNSRAPAVRHEDPYHGAVAVSGLAVMAAVARAWGSTPTTTGKTVWALIGPENRL</sequence>
<evidence type="ECO:0000313" key="3">
    <source>
        <dbReference type="Proteomes" id="UP000070612"/>
    </source>
</evidence>
<dbReference type="InterPro" id="IPR036513">
    <property type="entry name" value="STAS_dom_sf"/>
</dbReference>